<dbReference type="GO" id="GO:0005886">
    <property type="term" value="C:plasma membrane"/>
    <property type="evidence" value="ECO:0007669"/>
    <property type="project" value="UniProtKB-SubCell"/>
</dbReference>
<keyword evidence="4 6" id="KW-1133">Transmembrane helix</keyword>
<keyword evidence="2" id="KW-1003">Cell membrane</keyword>
<gene>
    <name evidence="8" type="ORF">C4B60_15075</name>
</gene>
<name>A0A2S5GAA4_9BACL</name>
<evidence type="ECO:0000256" key="3">
    <source>
        <dbReference type="ARBA" id="ARBA00022692"/>
    </source>
</evidence>
<keyword evidence="9" id="KW-1185">Reference proteome</keyword>
<reference evidence="8 9" key="1">
    <citation type="submission" date="2018-02" db="EMBL/GenBank/DDBJ databases">
        <title>Jeotgalibacillus proteolyticum sp. nov. a protease producing bacterium isolated from ocean sediments of Laizhou Bay.</title>
        <authorList>
            <person name="Li Y."/>
        </authorList>
    </citation>
    <scope>NUCLEOTIDE SEQUENCE [LARGE SCALE GENOMIC DNA]</scope>
    <source>
        <strain evidence="8 9">22-7</strain>
    </source>
</reference>
<dbReference type="RefSeq" id="WP_104058844.1">
    <property type="nucleotide sequence ID" value="NZ_PREZ01000005.1"/>
</dbReference>
<dbReference type="AlphaFoldDB" id="A0A2S5GAA4"/>
<dbReference type="Pfam" id="PF02656">
    <property type="entry name" value="DUF202"/>
    <property type="match status" value="1"/>
</dbReference>
<feature type="transmembrane region" description="Helical" evidence="6">
    <location>
        <begin position="21"/>
        <end position="45"/>
    </location>
</feature>
<dbReference type="InterPro" id="IPR052053">
    <property type="entry name" value="IM_YidH-like"/>
</dbReference>
<feature type="transmembrane region" description="Helical" evidence="6">
    <location>
        <begin position="57"/>
        <end position="78"/>
    </location>
</feature>
<evidence type="ECO:0000259" key="7">
    <source>
        <dbReference type="Pfam" id="PF02656"/>
    </source>
</evidence>
<sequence length="121" mass="13655">MRDNKHVPVQFAQQLLANERTYLAWIRTSAAIAGIGFLVTNLHFVMGDTGDQTLDTFIMIIGIASVFTGILMIVISTVDYFKKNKDIVSGYIRPSSLKIWVLSVSMFLMLSTFLLYFILIN</sequence>
<dbReference type="Proteomes" id="UP000239047">
    <property type="component" value="Unassembled WGS sequence"/>
</dbReference>
<dbReference type="OrthoDB" id="582337at2"/>
<organism evidence="8 9">
    <name type="scientific">Jeotgalibacillus proteolyticus</name>
    <dbReference type="NCBI Taxonomy" id="2082395"/>
    <lineage>
        <taxon>Bacteria</taxon>
        <taxon>Bacillati</taxon>
        <taxon>Bacillota</taxon>
        <taxon>Bacilli</taxon>
        <taxon>Bacillales</taxon>
        <taxon>Caryophanaceae</taxon>
        <taxon>Jeotgalibacillus</taxon>
    </lineage>
</organism>
<keyword evidence="5 6" id="KW-0472">Membrane</keyword>
<evidence type="ECO:0000313" key="9">
    <source>
        <dbReference type="Proteomes" id="UP000239047"/>
    </source>
</evidence>
<dbReference type="EMBL" id="PREZ01000005">
    <property type="protein sequence ID" value="PPA69851.1"/>
    <property type="molecule type" value="Genomic_DNA"/>
</dbReference>
<keyword evidence="3 6" id="KW-0812">Transmembrane</keyword>
<evidence type="ECO:0000313" key="8">
    <source>
        <dbReference type="EMBL" id="PPA69851.1"/>
    </source>
</evidence>
<protein>
    <recommendedName>
        <fullName evidence="7">DUF202 domain-containing protein</fullName>
    </recommendedName>
</protein>
<dbReference type="InterPro" id="IPR003807">
    <property type="entry name" value="DUF202"/>
</dbReference>
<comment type="caution">
    <text evidence="8">The sequence shown here is derived from an EMBL/GenBank/DDBJ whole genome shotgun (WGS) entry which is preliminary data.</text>
</comment>
<accession>A0A2S5GAA4</accession>
<comment type="subcellular location">
    <subcellularLocation>
        <location evidence="1">Cell membrane</location>
        <topology evidence="1">Multi-pass membrane protein</topology>
    </subcellularLocation>
</comment>
<feature type="domain" description="DUF202" evidence="7">
    <location>
        <begin position="15"/>
        <end position="84"/>
    </location>
</feature>
<evidence type="ECO:0000256" key="4">
    <source>
        <dbReference type="ARBA" id="ARBA00022989"/>
    </source>
</evidence>
<feature type="transmembrane region" description="Helical" evidence="6">
    <location>
        <begin position="99"/>
        <end position="119"/>
    </location>
</feature>
<dbReference type="PANTHER" id="PTHR34187">
    <property type="entry name" value="FGR18P"/>
    <property type="match status" value="1"/>
</dbReference>
<evidence type="ECO:0000256" key="1">
    <source>
        <dbReference type="ARBA" id="ARBA00004651"/>
    </source>
</evidence>
<proteinExistence type="predicted"/>
<evidence type="ECO:0000256" key="2">
    <source>
        <dbReference type="ARBA" id="ARBA00022475"/>
    </source>
</evidence>
<evidence type="ECO:0000256" key="6">
    <source>
        <dbReference type="SAM" id="Phobius"/>
    </source>
</evidence>
<evidence type="ECO:0000256" key="5">
    <source>
        <dbReference type="ARBA" id="ARBA00023136"/>
    </source>
</evidence>
<dbReference type="PANTHER" id="PTHR34187:SF2">
    <property type="entry name" value="DUF202 DOMAIN-CONTAINING PROTEIN"/>
    <property type="match status" value="1"/>
</dbReference>